<evidence type="ECO:0000256" key="2">
    <source>
        <dbReference type="ARBA" id="ARBA00022448"/>
    </source>
</evidence>
<feature type="transmembrane region" description="Helical" evidence="7">
    <location>
        <begin position="147"/>
        <end position="166"/>
    </location>
</feature>
<dbReference type="Proteomes" id="UP001054854">
    <property type="component" value="Unassembled WGS sequence"/>
</dbReference>
<evidence type="ECO:0000313" key="10">
    <source>
        <dbReference type="Proteomes" id="UP001054854"/>
    </source>
</evidence>
<dbReference type="SUPFAM" id="SSF103473">
    <property type="entry name" value="MFS general substrate transporter"/>
    <property type="match status" value="1"/>
</dbReference>
<feature type="domain" description="Major facilitator superfamily (MFS) profile" evidence="8">
    <location>
        <begin position="20"/>
        <end position="399"/>
    </location>
</feature>
<feature type="transmembrane region" description="Helical" evidence="7">
    <location>
        <begin position="308"/>
        <end position="333"/>
    </location>
</feature>
<dbReference type="InterPro" id="IPR011701">
    <property type="entry name" value="MFS"/>
</dbReference>
<keyword evidence="3" id="KW-1003">Cell membrane</keyword>
<evidence type="ECO:0000256" key="4">
    <source>
        <dbReference type="ARBA" id="ARBA00022692"/>
    </source>
</evidence>
<dbReference type="PANTHER" id="PTHR23517:SF2">
    <property type="entry name" value="MULTIDRUG RESISTANCE PROTEIN MDTH"/>
    <property type="match status" value="1"/>
</dbReference>
<evidence type="ECO:0000259" key="8">
    <source>
        <dbReference type="PROSITE" id="PS50850"/>
    </source>
</evidence>
<dbReference type="InterPro" id="IPR005829">
    <property type="entry name" value="Sugar_transporter_CS"/>
</dbReference>
<dbReference type="Pfam" id="PF07690">
    <property type="entry name" value="MFS_1"/>
    <property type="match status" value="1"/>
</dbReference>
<keyword evidence="10" id="KW-1185">Reference proteome</keyword>
<dbReference type="InterPro" id="IPR050171">
    <property type="entry name" value="MFS_Transporters"/>
</dbReference>
<dbReference type="InterPro" id="IPR020846">
    <property type="entry name" value="MFS_dom"/>
</dbReference>
<keyword evidence="6 7" id="KW-0472">Membrane</keyword>
<dbReference type="Gene3D" id="1.20.1250.20">
    <property type="entry name" value="MFS general substrate transporter like domains"/>
    <property type="match status" value="1"/>
</dbReference>
<dbReference type="PROSITE" id="PS50850">
    <property type="entry name" value="MFS"/>
    <property type="match status" value="1"/>
</dbReference>
<feature type="transmembrane region" description="Helical" evidence="7">
    <location>
        <begin position="53"/>
        <end position="74"/>
    </location>
</feature>
<comment type="caution">
    <text evidence="9">The sequence shown here is derived from an EMBL/GenBank/DDBJ whole genome shotgun (WGS) entry which is preliminary data.</text>
</comment>
<keyword evidence="2" id="KW-0813">Transport</keyword>
<dbReference type="PANTHER" id="PTHR23517">
    <property type="entry name" value="RESISTANCE PROTEIN MDTM, PUTATIVE-RELATED-RELATED"/>
    <property type="match status" value="1"/>
</dbReference>
<evidence type="ECO:0000256" key="6">
    <source>
        <dbReference type="ARBA" id="ARBA00023136"/>
    </source>
</evidence>
<proteinExistence type="predicted"/>
<evidence type="ECO:0000256" key="5">
    <source>
        <dbReference type="ARBA" id="ARBA00022989"/>
    </source>
</evidence>
<evidence type="ECO:0000313" key="9">
    <source>
        <dbReference type="EMBL" id="GHJ26104.1"/>
    </source>
</evidence>
<feature type="transmembrane region" description="Helical" evidence="7">
    <location>
        <begin position="284"/>
        <end position="302"/>
    </location>
</feature>
<evidence type="ECO:0000256" key="3">
    <source>
        <dbReference type="ARBA" id="ARBA00022475"/>
    </source>
</evidence>
<keyword evidence="5 7" id="KW-1133">Transmembrane helix</keyword>
<feature type="transmembrane region" description="Helical" evidence="7">
    <location>
        <begin position="371"/>
        <end position="392"/>
    </location>
</feature>
<feature type="transmembrane region" description="Helical" evidence="7">
    <location>
        <begin position="254"/>
        <end position="272"/>
    </location>
</feature>
<name>A0ABQ3TRZ3_STRHY</name>
<reference evidence="9" key="1">
    <citation type="submission" date="2024-05" db="EMBL/GenBank/DDBJ databases">
        <title>Whole genome shotgun sequence of Streptomyces hygroscopicus NBRC 113678.</title>
        <authorList>
            <person name="Komaki H."/>
            <person name="Tamura T."/>
        </authorList>
    </citation>
    <scope>NUCLEOTIDE SEQUENCE</scope>
    <source>
        <strain evidence="9">N11-34</strain>
    </source>
</reference>
<evidence type="ECO:0000256" key="7">
    <source>
        <dbReference type="SAM" id="Phobius"/>
    </source>
</evidence>
<sequence length="414" mass="42959">MAIVNVKEYVRESTGGLPAGFWWLWTSTLVNRLGSFVATFMTLYLTADRGYSASYAGLVVSLYSAGGIIVSPMAGIAADRLGRRPVLLVAQVSTAVSVVILGLVRDPFSIAVMAFLFGVASNASRPATQAMVADIVPPEDRIRAFSLNYWAINLGFAVSAVAAGFVVEYNYFAGFAAEGVLALACGLIVYVKIPESRPVEETDGSSPKDATPVFRDGRFMGIVVLAFALALVFQQGFVGLPLAMGEKGLGGAEYGMAIAVNGILIVAVQVPVTRMIQHRAVRPLLVFSSLLAGAGFGLTGLAGSTPAFALTVALWTLAEVINAPTQNGLVVSLAPVRSRGRYQGVYNSAWAAAGLVAPLAAGFVLDNLGAAALWGGCAVLGGVAAFGYRLLLTGAPDPAPSSESRPPAEDHATP</sequence>
<feature type="transmembrane region" description="Helical" evidence="7">
    <location>
        <begin position="86"/>
        <end position="104"/>
    </location>
</feature>
<gene>
    <name evidence="9" type="ORF">TPA0910_05370</name>
</gene>
<dbReference type="EMBL" id="BNEK01000002">
    <property type="protein sequence ID" value="GHJ26104.1"/>
    <property type="molecule type" value="Genomic_DNA"/>
</dbReference>
<dbReference type="CDD" id="cd17329">
    <property type="entry name" value="MFS_MdtH_MDR_like"/>
    <property type="match status" value="1"/>
</dbReference>
<evidence type="ECO:0000256" key="1">
    <source>
        <dbReference type="ARBA" id="ARBA00004651"/>
    </source>
</evidence>
<dbReference type="RefSeq" id="WP_236255835.1">
    <property type="nucleotide sequence ID" value="NZ_BNEK01000002.1"/>
</dbReference>
<dbReference type="InterPro" id="IPR036259">
    <property type="entry name" value="MFS_trans_sf"/>
</dbReference>
<accession>A0ABQ3TRZ3</accession>
<organism evidence="9 10">
    <name type="scientific">Streptomyces hygroscopicus</name>
    <dbReference type="NCBI Taxonomy" id="1912"/>
    <lineage>
        <taxon>Bacteria</taxon>
        <taxon>Bacillati</taxon>
        <taxon>Actinomycetota</taxon>
        <taxon>Actinomycetes</taxon>
        <taxon>Kitasatosporales</taxon>
        <taxon>Streptomycetaceae</taxon>
        <taxon>Streptomyces</taxon>
        <taxon>Streptomyces violaceusniger group</taxon>
    </lineage>
</organism>
<feature type="transmembrane region" description="Helical" evidence="7">
    <location>
        <begin position="219"/>
        <end position="242"/>
    </location>
</feature>
<comment type="subcellular location">
    <subcellularLocation>
        <location evidence="1">Cell membrane</location>
        <topology evidence="1">Multi-pass membrane protein</topology>
    </subcellularLocation>
</comment>
<feature type="transmembrane region" description="Helical" evidence="7">
    <location>
        <begin position="21"/>
        <end position="47"/>
    </location>
</feature>
<protein>
    <submittedName>
        <fullName evidence="9">MFS transporter</fullName>
    </submittedName>
</protein>
<keyword evidence="4 7" id="KW-0812">Transmembrane</keyword>
<dbReference type="PROSITE" id="PS00216">
    <property type="entry name" value="SUGAR_TRANSPORT_1"/>
    <property type="match status" value="1"/>
</dbReference>
<feature type="transmembrane region" description="Helical" evidence="7">
    <location>
        <begin position="172"/>
        <end position="191"/>
    </location>
</feature>
<feature type="transmembrane region" description="Helical" evidence="7">
    <location>
        <begin position="110"/>
        <end position="127"/>
    </location>
</feature>
<feature type="transmembrane region" description="Helical" evidence="7">
    <location>
        <begin position="345"/>
        <end position="365"/>
    </location>
</feature>